<sequence>MTSWNLQAAIGAYYDFERPNISVPSMSFVEDATIGEGESIPPDTQFMKTWRMQNSGAEAWPPGVCFKYVRGDQFGLVHVVMVRPLEPQEIADVSVQVCSPGRAGMYQDSGGYARPQDSTMEMSSGSFWVWRWVDF</sequence>
<dbReference type="AlphaFoldDB" id="A0AB34HVC0"/>
<organism evidence="2 3">
    <name type="scientific">Eschrichtius robustus</name>
    <name type="common">California gray whale</name>
    <name type="synonym">Eschrichtius gibbosus</name>
    <dbReference type="NCBI Taxonomy" id="9764"/>
    <lineage>
        <taxon>Eukaryota</taxon>
        <taxon>Metazoa</taxon>
        <taxon>Chordata</taxon>
        <taxon>Craniata</taxon>
        <taxon>Vertebrata</taxon>
        <taxon>Euteleostomi</taxon>
        <taxon>Mammalia</taxon>
        <taxon>Eutheria</taxon>
        <taxon>Laurasiatheria</taxon>
        <taxon>Artiodactyla</taxon>
        <taxon>Whippomorpha</taxon>
        <taxon>Cetacea</taxon>
        <taxon>Mysticeti</taxon>
        <taxon>Eschrichtiidae</taxon>
        <taxon>Eschrichtius</taxon>
    </lineage>
</organism>
<dbReference type="Pfam" id="PF16158">
    <property type="entry name" value="N_BRCA1_IG"/>
    <property type="match status" value="1"/>
</dbReference>
<accession>A0AB34HVC0</accession>
<comment type="caution">
    <text evidence="2">The sequence shown here is derived from an EMBL/GenBank/DDBJ whole genome shotgun (WGS) entry which is preliminary data.</text>
</comment>
<reference evidence="2 3" key="1">
    <citation type="submission" date="2022-11" db="EMBL/GenBank/DDBJ databases">
        <title>Whole genome sequence of Eschrichtius robustus ER-17-0199.</title>
        <authorList>
            <person name="Bruniche-Olsen A."/>
            <person name="Black A.N."/>
            <person name="Fields C.J."/>
            <person name="Walden K."/>
            <person name="Dewoody J.A."/>
        </authorList>
    </citation>
    <scope>NUCLEOTIDE SEQUENCE [LARGE SCALE GENOMIC DNA]</scope>
    <source>
        <strain evidence="2">ER-17-0199</strain>
        <tissue evidence="2">Blubber</tissue>
    </source>
</reference>
<dbReference type="PANTHER" id="PTHR20930">
    <property type="entry name" value="OVARIAN CARCINOMA ANTIGEN CA125-RELATED"/>
    <property type="match status" value="1"/>
</dbReference>
<evidence type="ECO:0000313" key="3">
    <source>
        <dbReference type="Proteomes" id="UP001159641"/>
    </source>
</evidence>
<keyword evidence="3" id="KW-1185">Reference proteome</keyword>
<dbReference type="EMBL" id="JAIQCJ010000770">
    <property type="protein sequence ID" value="KAJ8794750.1"/>
    <property type="molecule type" value="Genomic_DNA"/>
</dbReference>
<dbReference type="GO" id="GO:0000407">
    <property type="term" value="C:phagophore assembly site"/>
    <property type="evidence" value="ECO:0007669"/>
    <property type="project" value="TreeGrafter"/>
</dbReference>
<gene>
    <name evidence="2" type="ORF">J1605_003059</name>
</gene>
<dbReference type="PANTHER" id="PTHR20930:SF0">
    <property type="entry name" value="PROTEIN ILRUN"/>
    <property type="match status" value="1"/>
</dbReference>
<evidence type="ECO:0000259" key="1">
    <source>
        <dbReference type="Pfam" id="PF16158"/>
    </source>
</evidence>
<dbReference type="InterPro" id="IPR032350">
    <property type="entry name" value="Nbr1_FW"/>
</dbReference>
<dbReference type="InterPro" id="IPR013783">
    <property type="entry name" value="Ig-like_fold"/>
</dbReference>
<dbReference type="Proteomes" id="UP001159641">
    <property type="component" value="Unassembled WGS sequence"/>
</dbReference>
<dbReference type="CDD" id="cd14947">
    <property type="entry name" value="NBR1_like"/>
    <property type="match status" value="1"/>
</dbReference>
<dbReference type="GO" id="GO:0043130">
    <property type="term" value="F:ubiquitin binding"/>
    <property type="evidence" value="ECO:0007669"/>
    <property type="project" value="TreeGrafter"/>
</dbReference>
<evidence type="ECO:0000313" key="2">
    <source>
        <dbReference type="EMBL" id="KAJ8794750.1"/>
    </source>
</evidence>
<dbReference type="GO" id="GO:0016236">
    <property type="term" value="P:macroautophagy"/>
    <property type="evidence" value="ECO:0007669"/>
    <property type="project" value="TreeGrafter"/>
</dbReference>
<protein>
    <recommendedName>
        <fullName evidence="1">Nbr1 FW domain-containing protein</fullName>
    </recommendedName>
</protein>
<name>A0AB34HVC0_ESCRO</name>
<dbReference type="Gene3D" id="2.60.40.10">
    <property type="entry name" value="Immunoglobulins"/>
    <property type="match status" value="1"/>
</dbReference>
<feature type="domain" description="Nbr1 FW" evidence="1">
    <location>
        <begin position="33"/>
        <end position="108"/>
    </location>
</feature>
<proteinExistence type="predicted"/>